<gene>
    <name evidence="7" type="ORF">EDI_195740</name>
</gene>
<accession>B0EL08</accession>
<keyword evidence="3" id="KW-0804">Transcription</keyword>
<comment type="subcellular location">
    <subcellularLocation>
        <location evidence="1">Nucleus</location>
    </subcellularLocation>
</comment>
<dbReference type="GeneID" id="5883966"/>
<feature type="domain" description="Spt4/RpoE2 zinc finger" evidence="6">
    <location>
        <begin position="84"/>
        <end position="156"/>
    </location>
</feature>
<dbReference type="GO" id="GO:0000993">
    <property type="term" value="F:RNA polymerase II complex binding"/>
    <property type="evidence" value="ECO:0007669"/>
    <property type="project" value="TreeGrafter"/>
</dbReference>
<dbReference type="SUPFAM" id="SSF63393">
    <property type="entry name" value="RNA polymerase subunits"/>
    <property type="match status" value="1"/>
</dbReference>
<dbReference type="GO" id="GO:0006355">
    <property type="term" value="P:regulation of DNA-templated transcription"/>
    <property type="evidence" value="ECO:0007669"/>
    <property type="project" value="InterPro"/>
</dbReference>
<dbReference type="KEGG" id="edi:EDI_195740"/>
<dbReference type="InterPro" id="IPR009287">
    <property type="entry name" value="Spt4"/>
</dbReference>
<keyword evidence="5" id="KW-0812">Transmembrane</keyword>
<dbReference type="VEuPathDB" id="AmoebaDB:EDI_195740"/>
<keyword evidence="5" id="KW-0472">Membrane</keyword>
<evidence type="ECO:0000256" key="3">
    <source>
        <dbReference type="ARBA" id="ARBA00023163"/>
    </source>
</evidence>
<dbReference type="RefSeq" id="XP_001738860.1">
    <property type="nucleotide sequence ID" value="XM_001738808.1"/>
</dbReference>
<sequence length="179" mass="20851">MTMNISTFIVTLILLLLQWKMLMIICLIINKNYKQKNKNCKKYIFSFFFNMTSIDDPIVNDDIIEQRRYRESMDPVIPSNFNTLRCCKICGLIKSQEQFQRDGCDNCKRYFDNWEDYVSSNFTGMLSLLRPDRSFIGKVLGMKDTYVCGLYAASCEDSVSPEIESTAAVNDIQVFCLRK</sequence>
<dbReference type="PANTHER" id="PTHR12882:SF1">
    <property type="entry name" value="TRANSCRIPTION ELONGATION FACTOR SPT4"/>
    <property type="match status" value="1"/>
</dbReference>
<reference evidence="8" key="1">
    <citation type="submission" date="2007-12" db="EMBL/GenBank/DDBJ databases">
        <title>Annotation of Entamoeba dispar SAW760.</title>
        <authorList>
            <person name="Lorenzi H."/>
            <person name="Inman J."/>
            <person name="Schobel S."/>
            <person name="Amedeo P."/>
            <person name="Caler E."/>
        </authorList>
    </citation>
    <scope>NUCLEOTIDE SEQUENCE [LARGE SCALE GENOMIC DNA]</scope>
    <source>
        <strain evidence="8">ATCC PRA-260 / SAW760</strain>
    </source>
</reference>
<proteinExistence type="inferred from homology"/>
<dbReference type="CDD" id="cd07973">
    <property type="entry name" value="Spt4"/>
    <property type="match status" value="1"/>
</dbReference>
<feature type="transmembrane region" description="Helical" evidence="5">
    <location>
        <begin position="6"/>
        <end position="29"/>
    </location>
</feature>
<dbReference type="PANTHER" id="PTHR12882">
    <property type="entry name" value="SUPPRESSOR OF TY 4"/>
    <property type="match status" value="1"/>
</dbReference>
<dbReference type="Proteomes" id="UP000008076">
    <property type="component" value="Unassembled WGS sequence"/>
</dbReference>
<dbReference type="InterPro" id="IPR038510">
    <property type="entry name" value="Spt4_sf"/>
</dbReference>
<organism evidence="8">
    <name type="scientific">Entamoeba dispar (strain ATCC PRA-260 / SAW760)</name>
    <dbReference type="NCBI Taxonomy" id="370354"/>
    <lineage>
        <taxon>Eukaryota</taxon>
        <taxon>Amoebozoa</taxon>
        <taxon>Evosea</taxon>
        <taxon>Archamoebae</taxon>
        <taxon>Mastigamoebida</taxon>
        <taxon>Entamoebidae</taxon>
        <taxon>Entamoeba</taxon>
    </lineage>
</organism>
<evidence type="ECO:0000259" key="6">
    <source>
        <dbReference type="SMART" id="SM01389"/>
    </source>
</evidence>
<evidence type="ECO:0000313" key="7">
    <source>
        <dbReference type="EMBL" id="EDR24770.1"/>
    </source>
</evidence>
<comment type="similarity">
    <text evidence="2">Belongs to the SPT4 family.</text>
</comment>
<dbReference type="OrthoDB" id="248751at2759"/>
<evidence type="ECO:0000313" key="8">
    <source>
        <dbReference type="Proteomes" id="UP000008076"/>
    </source>
</evidence>
<evidence type="ECO:0000256" key="5">
    <source>
        <dbReference type="SAM" id="Phobius"/>
    </source>
</evidence>
<dbReference type="GO" id="GO:0008270">
    <property type="term" value="F:zinc ion binding"/>
    <property type="evidence" value="ECO:0007669"/>
    <property type="project" value="InterPro"/>
</dbReference>
<dbReference type="AlphaFoldDB" id="B0EL08"/>
<keyword evidence="5" id="KW-1133">Transmembrane helix</keyword>
<keyword evidence="4" id="KW-0539">Nucleus</keyword>
<evidence type="ECO:0000256" key="2">
    <source>
        <dbReference type="ARBA" id="ARBA00010464"/>
    </source>
</evidence>
<dbReference type="GO" id="GO:0140673">
    <property type="term" value="P:transcription elongation-coupled chromatin remodeling"/>
    <property type="evidence" value="ECO:0007669"/>
    <property type="project" value="InterPro"/>
</dbReference>
<dbReference type="InterPro" id="IPR022800">
    <property type="entry name" value="Spt4/RpoE2_Znf"/>
</dbReference>
<name>B0EL08_ENTDS</name>
<evidence type="ECO:0000256" key="1">
    <source>
        <dbReference type="ARBA" id="ARBA00004123"/>
    </source>
</evidence>
<dbReference type="SMART" id="SM01389">
    <property type="entry name" value="Spt4"/>
    <property type="match status" value="1"/>
</dbReference>
<dbReference type="InterPro" id="IPR029040">
    <property type="entry name" value="RPABC4/Spt4"/>
</dbReference>
<dbReference type="Pfam" id="PF06093">
    <property type="entry name" value="Spt4"/>
    <property type="match status" value="1"/>
</dbReference>
<keyword evidence="8" id="KW-1185">Reference proteome</keyword>
<dbReference type="GO" id="GO:0032044">
    <property type="term" value="C:DSIF complex"/>
    <property type="evidence" value="ECO:0007669"/>
    <property type="project" value="TreeGrafter"/>
</dbReference>
<dbReference type="EMBL" id="DS549799">
    <property type="protein sequence ID" value="EDR24770.1"/>
    <property type="molecule type" value="Genomic_DNA"/>
</dbReference>
<evidence type="ECO:0000256" key="4">
    <source>
        <dbReference type="ARBA" id="ARBA00023242"/>
    </source>
</evidence>
<protein>
    <submittedName>
        <fullName evidence="7">Suppressor of ty, putative</fullName>
    </submittedName>
</protein>
<dbReference type="eggNOG" id="KOG3490">
    <property type="taxonomic scope" value="Eukaryota"/>
</dbReference>
<dbReference type="Gene3D" id="3.30.40.210">
    <property type="match status" value="1"/>
</dbReference>